<feature type="domain" description="Fibronectin type-III" evidence="1">
    <location>
        <begin position="461"/>
        <end position="542"/>
    </location>
</feature>
<evidence type="ECO:0000313" key="2">
    <source>
        <dbReference type="EMBL" id="ALZ84518.1"/>
    </source>
</evidence>
<dbReference type="PANTHER" id="PTHR36251">
    <property type="entry name" value="FELS-1 PROPHAGE HOST SPECIFICITY PROTEIN-RELATED"/>
    <property type="match status" value="1"/>
</dbReference>
<dbReference type="Pfam" id="PF24489">
    <property type="entry name" value="Ig_J_second"/>
    <property type="match status" value="1"/>
</dbReference>
<dbReference type="InterPro" id="IPR036116">
    <property type="entry name" value="FN3_sf"/>
</dbReference>
<dbReference type="InterPro" id="IPR057587">
    <property type="entry name" value="GpJ_Ig_second"/>
</dbReference>
<protein>
    <submittedName>
        <fullName evidence="2">Host specificity protein J</fullName>
    </submittedName>
</protein>
<dbReference type="EMBL" id="CP013987">
    <property type="protein sequence ID" value="ALZ84518.1"/>
    <property type="molecule type" value="Genomic_DNA"/>
</dbReference>
<reference evidence="2 3" key="1">
    <citation type="submission" date="2016-01" db="EMBL/GenBank/DDBJ databases">
        <title>Annotation of Pseudomonas oryzihabitans USDA-ARS-USMARC-56511.</title>
        <authorList>
            <person name="Harhay G.P."/>
            <person name="Harhay D.M."/>
            <person name="Smith T.P.L."/>
            <person name="Bono J.L."/>
            <person name="Heaton M.P."/>
            <person name="Clawson M.L."/>
            <person name="Chitko-Mckown C.G."/>
            <person name="Capik S.F."/>
            <person name="DeDonder K.D."/>
            <person name="Apley M.D."/>
            <person name="Lubbers B.V."/>
            <person name="White B.J."/>
            <person name="Larson R.L."/>
        </authorList>
    </citation>
    <scope>NUCLEOTIDE SEQUENCE [LARGE SCALE GENOMIC DNA]</scope>
    <source>
        <strain evidence="2 3">USDA-ARS-USMARC-56511</strain>
    </source>
</reference>
<dbReference type="InterPro" id="IPR013783">
    <property type="entry name" value="Ig-like_fold"/>
</dbReference>
<dbReference type="PANTHER" id="PTHR36251:SF2">
    <property type="entry name" value="GIFSY-2 PROPHAGE HOST SPECIFICITY PROTEIN J, PHAGE LAMBDA"/>
    <property type="match status" value="1"/>
</dbReference>
<dbReference type="Pfam" id="PF13550">
    <property type="entry name" value="Phage-tail_3"/>
    <property type="match status" value="1"/>
</dbReference>
<dbReference type="InterPro" id="IPR003961">
    <property type="entry name" value="FN3_dom"/>
</dbReference>
<dbReference type="InterPro" id="IPR032876">
    <property type="entry name" value="J_dom"/>
</dbReference>
<dbReference type="SMART" id="SM00060">
    <property type="entry name" value="FN3"/>
    <property type="match status" value="2"/>
</dbReference>
<name>A0A0U4W3V1_9PSED</name>
<dbReference type="InterPro" id="IPR015406">
    <property type="entry name" value="GpJ_CSF"/>
</dbReference>
<accession>A0A0U4W3V1</accession>
<sequence>MGQGVSKVAQVAIGAVVGFMSGGPWGAAIGAGLALYSANQQAKLNTDTAQQQEPSAQTVRSSKAACRYLLGRVSTGGLLAWAQEQKGPEGDGEWLHLVYVLAEGAIAGVDQILLGEEDINAYGDSATFEVVINPTQPNAFLLANCPDWKDSQIGRGLSFVRLSLRYSAERFPSGIPDVRFIVRGRTDIYDPRNGITGYSENTALHLLWYLRARCNVPDDEIVFPSFADGANVSEEVVSNADGTSSSRYVTSCAIGADEQRTQVLQKLEQACGGQLVRVGGKWSLQVGAYYGPYDFTITEDMVIGTVSGSTEVSNDSAINIIRGTFMDPAQAWADTDYPEVRIAEWVAEDGGEAAETLSFSYITDPYQAQRLANMELRRRRAGGTLSIPLNFNGYNCRPGRVVRVNLPSLNIDGEFIVQDWTMTATGGCTVNVSQYDAEMFGDAVGKPYNPIGFISLPTGGIGTPTGLTWTPADKAEVSQGVLSWVAPTQGSVQGYVVTVRQGAKAVQSKTLAADSLQISFNDLPAGNYTMSVAAVGPLARSGEVSITVSIDGPPIPEKVAVYANIDAITLVPSNPLHGLNGGTYEYWFSTDPKATADKATFLGQGLSFTHTGLAFYSNYYYFIRTRNAYGVSAFLKVNAATSQDVGAILNGLTGKITKTQLGGDLLKSVNSIDSLVPLVWTSSATYKKGQIVAYTDGRLYSWNGDKDGNETPPGTKWVDAGQGIAQAGAVAAQVNKNTQDISTLDGRVKAQAESVNGLVASISPVGAGDADWGAGDANVYAGTITVQSVAANDNLAQARRIDTVESTIGQNAAAVQVTQEAIVQQGNSLNGLATRISSSYSIKTEITANGQRYAAGIALGVDYSGGDVMSQFLVMATRFAVLNTDGTTVTSPFVVQGGQTIINVALIGDGTITNAKIGNTIQSNDYVEGQTGWRLNKNGSFEINGSIAGEGRLNINNVRLTMYDENNRLRLLIGRPL</sequence>
<feature type="domain" description="Fibronectin type-III" evidence="1">
    <location>
        <begin position="553"/>
        <end position="632"/>
    </location>
</feature>
<dbReference type="OrthoDB" id="109844at2"/>
<dbReference type="InterPro" id="IPR053171">
    <property type="entry name" value="Viral_Tip_Attach_Protein"/>
</dbReference>
<evidence type="ECO:0000259" key="1">
    <source>
        <dbReference type="SMART" id="SM00060"/>
    </source>
</evidence>
<dbReference type="AlphaFoldDB" id="A0A0U4W3V1"/>
<proteinExistence type="predicted"/>
<evidence type="ECO:0000313" key="3">
    <source>
        <dbReference type="Proteomes" id="UP000064137"/>
    </source>
</evidence>
<dbReference type="KEGG" id="por:APT59_10005"/>
<dbReference type="Pfam" id="PF09327">
    <property type="entry name" value="Phage_Tail_Tip"/>
    <property type="match status" value="1"/>
</dbReference>
<dbReference type="RefSeq" id="WP_059314709.1">
    <property type="nucleotide sequence ID" value="NZ_CP013987.1"/>
</dbReference>
<organism evidence="2 3">
    <name type="scientific">Pseudomonas oryzihabitans</name>
    <dbReference type="NCBI Taxonomy" id="47885"/>
    <lineage>
        <taxon>Bacteria</taxon>
        <taxon>Pseudomonadati</taxon>
        <taxon>Pseudomonadota</taxon>
        <taxon>Gammaproteobacteria</taxon>
        <taxon>Pseudomonadales</taxon>
        <taxon>Pseudomonadaceae</taxon>
        <taxon>Pseudomonas</taxon>
    </lineage>
</organism>
<dbReference type="Gene3D" id="2.60.40.10">
    <property type="entry name" value="Immunoglobulins"/>
    <property type="match status" value="1"/>
</dbReference>
<dbReference type="Proteomes" id="UP000064137">
    <property type="component" value="Chromosome"/>
</dbReference>
<dbReference type="SUPFAM" id="SSF49265">
    <property type="entry name" value="Fibronectin type III"/>
    <property type="match status" value="1"/>
</dbReference>
<gene>
    <name evidence="2" type="ORF">APT59_10005</name>
</gene>